<comment type="caution">
    <text evidence="1">The sequence shown here is derived from an EMBL/GenBank/DDBJ whole genome shotgun (WGS) entry which is preliminary data.</text>
</comment>
<dbReference type="AlphaFoldDB" id="A0A6G1BM28"/>
<dbReference type="Proteomes" id="UP000479710">
    <property type="component" value="Unassembled WGS sequence"/>
</dbReference>
<reference evidence="1 2" key="1">
    <citation type="submission" date="2019-11" db="EMBL/GenBank/DDBJ databases">
        <title>Whole genome sequence of Oryza granulata.</title>
        <authorList>
            <person name="Li W."/>
        </authorList>
    </citation>
    <scope>NUCLEOTIDE SEQUENCE [LARGE SCALE GENOMIC DNA]</scope>
    <source>
        <strain evidence="2">cv. Menghai</strain>
        <tissue evidence="1">Leaf</tissue>
    </source>
</reference>
<organism evidence="1 2">
    <name type="scientific">Oryza meyeriana var. granulata</name>
    <dbReference type="NCBI Taxonomy" id="110450"/>
    <lineage>
        <taxon>Eukaryota</taxon>
        <taxon>Viridiplantae</taxon>
        <taxon>Streptophyta</taxon>
        <taxon>Embryophyta</taxon>
        <taxon>Tracheophyta</taxon>
        <taxon>Spermatophyta</taxon>
        <taxon>Magnoliopsida</taxon>
        <taxon>Liliopsida</taxon>
        <taxon>Poales</taxon>
        <taxon>Poaceae</taxon>
        <taxon>BOP clade</taxon>
        <taxon>Oryzoideae</taxon>
        <taxon>Oryzeae</taxon>
        <taxon>Oryzinae</taxon>
        <taxon>Oryza</taxon>
        <taxon>Oryza meyeriana</taxon>
    </lineage>
</organism>
<proteinExistence type="predicted"/>
<protein>
    <submittedName>
        <fullName evidence="1">Uncharacterized protein</fullName>
    </submittedName>
</protein>
<keyword evidence="2" id="KW-1185">Reference proteome</keyword>
<evidence type="ECO:0000313" key="2">
    <source>
        <dbReference type="Proteomes" id="UP000479710"/>
    </source>
</evidence>
<evidence type="ECO:0000313" key="1">
    <source>
        <dbReference type="EMBL" id="KAF0888956.1"/>
    </source>
</evidence>
<dbReference type="EMBL" id="SPHZ02000012">
    <property type="protein sequence ID" value="KAF0888956.1"/>
    <property type="molecule type" value="Genomic_DNA"/>
</dbReference>
<sequence>MEDRLSPFFVGLAKIDLLLPRCLFIFLRLAWVSVPLLPPQTIAAPIHGGGAEGSRSDGPQAWACRICSPRRLLHYDREEKGRVSRRRQWARPGLTTMTAGLTASPSPFLGAASSTVFPLPPSMWQARQHLPP</sequence>
<gene>
    <name evidence="1" type="ORF">E2562_020174</name>
</gene>
<accession>A0A6G1BM28</accession>
<name>A0A6G1BM28_9ORYZ</name>